<keyword evidence="2" id="KW-0805">Transcription regulation</keyword>
<dbReference type="InterPro" id="IPR001789">
    <property type="entry name" value="Sig_transdc_resp-reg_receiver"/>
</dbReference>
<dbReference type="Proteomes" id="UP001431199">
    <property type="component" value="Unassembled WGS sequence"/>
</dbReference>
<dbReference type="PROSITE" id="PS50110">
    <property type="entry name" value="RESPONSE_REGULATORY"/>
    <property type="match status" value="1"/>
</dbReference>
<evidence type="ECO:0000259" key="9">
    <source>
        <dbReference type="PROSITE" id="PS51755"/>
    </source>
</evidence>
<evidence type="ECO:0000256" key="5">
    <source>
        <dbReference type="ARBA" id="ARBA00024867"/>
    </source>
</evidence>
<dbReference type="CDD" id="cd00383">
    <property type="entry name" value="trans_reg_C"/>
    <property type="match status" value="1"/>
</dbReference>
<evidence type="ECO:0000256" key="2">
    <source>
        <dbReference type="ARBA" id="ARBA00023015"/>
    </source>
</evidence>
<feature type="DNA-binding region" description="OmpR/PhoB-type" evidence="7">
    <location>
        <begin position="125"/>
        <end position="222"/>
    </location>
</feature>
<dbReference type="EMBL" id="JAODBU010000009">
    <property type="protein sequence ID" value="MCT7399431.1"/>
    <property type="molecule type" value="Genomic_DNA"/>
</dbReference>
<evidence type="ECO:0000259" key="8">
    <source>
        <dbReference type="PROSITE" id="PS50110"/>
    </source>
</evidence>
<evidence type="ECO:0000256" key="6">
    <source>
        <dbReference type="PROSITE-ProRule" id="PRU00169"/>
    </source>
</evidence>
<organism evidence="10 11">
    <name type="scientific">Eubacterium album</name>
    <dbReference type="NCBI Taxonomy" id="2978477"/>
    <lineage>
        <taxon>Bacteria</taxon>
        <taxon>Bacillati</taxon>
        <taxon>Bacillota</taxon>
        <taxon>Clostridia</taxon>
        <taxon>Eubacteriales</taxon>
        <taxon>Eubacteriaceae</taxon>
        <taxon>Eubacterium</taxon>
    </lineage>
</organism>
<gene>
    <name evidence="10" type="ORF">N5B56_10095</name>
</gene>
<name>A0ABT2M1N6_9FIRM</name>
<feature type="domain" description="Response regulatory" evidence="8">
    <location>
        <begin position="5"/>
        <end position="118"/>
    </location>
</feature>
<reference evidence="10" key="1">
    <citation type="submission" date="2022-09" db="EMBL/GenBank/DDBJ databases">
        <title>Eubacterium sp. LFL-14 isolated from human feces.</title>
        <authorList>
            <person name="Liu F."/>
        </authorList>
    </citation>
    <scope>NUCLEOTIDE SEQUENCE</scope>
    <source>
        <strain evidence="10">LFL-14</strain>
    </source>
</reference>
<comment type="caution">
    <text evidence="10">The sequence shown here is derived from an EMBL/GenBank/DDBJ whole genome shotgun (WGS) entry which is preliminary data.</text>
</comment>
<dbReference type="SMART" id="SM00448">
    <property type="entry name" value="REC"/>
    <property type="match status" value="1"/>
</dbReference>
<evidence type="ECO:0000313" key="11">
    <source>
        <dbReference type="Proteomes" id="UP001431199"/>
    </source>
</evidence>
<accession>A0ABT2M1N6</accession>
<dbReference type="Pfam" id="PF00486">
    <property type="entry name" value="Trans_reg_C"/>
    <property type="match status" value="1"/>
</dbReference>
<dbReference type="InterPro" id="IPR001867">
    <property type="entry name" value="OmpR/PhoB-type_DNA-bd"/>
</dbReference>
<dbReference type="Pfam" id="PF00072">
    <property type="entry name" value="Response_reg"/>
    <property type="match status" value="1"/>
</dbReference>
<keyword evidence="11" id="KW-1185">Reference proteome</keyword>
<sequence>MAKKKILIIEDEKTICQELTELLTNEGYEAEYLEQFDNAKNDILEKNADLLLLDINIPGINGEMLLREIRKTSDVPIIMVTSRTGETDEVLSMSYGADDYITKPYNPTILLLRIAAILKRADSGKNIANYKDAQVNFSKGTISRNGQELVLTKNEMIIFQMLLNNRNRIVSRDELMTDLWDNNEFVNDNALTVNISRLRGKLTEIGYKDAIETRKKQGYCLT</sequence>
<evidence type="ECO:0000256" key="1">
    <source>
        <dbReference type="ARBA" id="ARBA00018672"/>
    </source>
</evidence>
<protein>
    <recommendedName>
        <fullName evidence="1">Stage 0 sporulation protein A homolog</fullName>
    </recommendedName>
</protein>
<dbReference type="Gene3D" id="1.10.10.10">
    <property type="entry name" value="Winged helix-like DNA-binding domain superfamily/Winged helix DNA-binding domain"/>
    <property type="match status" value="1"/>
</dbReference>
<proteinExistence type="predicted"/>
<evidence type="ECO:0000256" key="4">
    <source>
        <dbReference type="ARBA" id="ARBA00023163"/>
    </source>
</evidence>
<dbReference type="SMART" id="SM00862">
    <property type="entry name" value="Trans_reg_C"/>
    <property type="match status" value="1"/>
</dbReference>
<dbReference type="RefSeq" id="WP_260978857.1">
    <property type="nucleotide sequence ID" value="NZ_JAODBU010000009.1"/>
</dbReference>
<dbReference type="PANTHER" id="PTHR48111:SF43">
    <property type="entry name" value="STAGE 0 SPORULATION PROTEIN A HOMOLOG"/>
    <property type="match status" value="1"/>
</dbReference>
<comment type="function">
    <text evidence="5">May play the central regulatory role in sporulation. It may be an element of the effector pathway responsible for the activation of sporulation genes in response to nutritional stress. Spo0A may act in concert with spo0H (a sigma factor) to control the expression of some genes that are critical to the sporulation process.</text>
</comment>
<keyword evidence="3 7" id="KW-0238">DNA-binding</keyword>
<dbReference type="InterPro" id="IPR011006">
    <property type="entry name" value="CheY-like_superfamily"/>
</dbReference>
<evidence type="ECO:0000256" key="7">
    <source>
        <dbReference type="PROSITE-ProRule" id="PRU01091"/>
    </source>
</evidence>
<dbReference type="InterPro" id="IPR036388">
    <property type="entry name" value="WH-like_DNA-bd_sf"/>
</dbReference>
<keyword evidence="4" id="KW-0804">Transcription</keyword>
<feature type="modified residue" description="4-aspartylphosphate" evidence="6">
    <location>
        <position position="54"/>
    </location>
</feature>
<dbReference type="PROSITE" id="PS51755">
    <property type="entry name" value="OMPR_PHOB"/>
    <property type="match status" value="1"/>
</dbReference>
<keyword evidence="6" id="KW-0597">Phosphoprotein</keyword>
<dbReference type="SUPFAM" id="SSF52172">
    <property type="entry name" value="CheY-like"/>
    <property type="match status" value="1"/>
</dbReference>
<feature type="domain" description="OmpR/PhoB-type" evidence="9">
    <location>
        <begin position="125"/>
        <end position="222"/>
    </location>
</feature>
<evidence type="ECO:0000256" key="3">
    <source>
        <dbReference type="ARBA" id="ARBA00023125"/>
    </source>
</evidence>
<evidence type="ECO:0000313" key="10">
    <source>
        <dbReference type="EMBL" id="MCT7399431.1"/>
    </source>
</evidence>
<dbReference type="InterPro" id="IPR039420">
    <property type="entry name" value="WalR-like"/>
</dbReference>
<dbReference type="PANTHER" id="PTHR48111">
    <property type="entry name" value="REGULATOR OF RPOS"/>
    <property type="match status" value="1"/>
</dbReference>
<dbReference type="Gene3D" id="3.40.50.2300">
    <property type="match status" value="1"/>
</dbReference>